<evidence type="ECO:0000313" key="2">
    <source>
        <dbReference type="EMBL" id="KDR70990.1"/>
    </source>
</evidence>
<dbReference type="EMBL" id="KL142394">
    <property type="protein sequence ID" value="KDR70990.1"/>
    <property type="molecule type" value="Genomic_DNA"/>
</dbReference>
<organism evidence="2 3">
    <name type="scientific">Galerina marginata (strain CBS 339.88)</name>
    <dbReference type="NCBI Taxonomy" id="685588"/>
    <lineage>
        <taxon>Eukaryota</taxon>
        <taxon>Fungi</taxon>
        <taxon>Dikarya</taxon>
        <taxon>Basidiomycota</taxon>
        <taxon>Agaricomycotina</taxon>
        <taxon>Agaricomycetes</taxon>
        <taxon>Agaricomycetidae</taxon>
        <taxon>Agaricales</taxon>
        <taxon>Agaricineae</taxon>
        <taxon>Strophariaceae</taxon>
        <taxon>Galerina</taxon>
    </lineage>
</organism>
<dbReference type="HOGENOM" id="CLU_1468250_0_0_1"/>
<feature type="region of interest" description="Disordered" evidence="1">
    <location>
        <begin position="159"/>
        <end position="184"/>
    </location>
</feature>
<dbReference type="Proteomes" id="UP000027222">
    <property type="component" value="Unassembled WGS sequence"/>
</dbReference>
<keyword evidence="3" id="KW-1185">Reference proteome</keyword>
<proteinExistence type="predicted"/>
<protein>
    <submittedName>
        <fullName evidence="2">Uncharacterized protein</fullName>
    </submittedName>
</protein>
<dbReference type="AlphaFoldDB" id="A0A067SJ85"/>
<evidence type="ECO:0000256" key="1">
    <source>
        <dbReference type="SAM" id="MobiDB-lite"/>
    </source>
</evidence>
<accession>A0A067SJ85</accession>
<name>A0A067SJ85_GALM3</name>
<reference evidence="3" key="1">
    <citation type="journal article" date="2014" name="Proc. Natl. Acad. Sci. U.S.A.">
        <title>Extensive sampling of basidiomycete genomes demonstrates inadequacy of the white-rot/brown-rot paradigm for wood decay fungi.</title>
        <authorList>
            <person name="Riley R."/>
            <person name="Salamov A.A."/>
            <person name="Brown D.W."/>
            <person name="Nagy L.G."/>
            <person name="Floudas D."/>
            <person name="Held B.W."/>
            <person name="Levasseur A."/>
            <person name="Lombard V."/>
            <person name="Morin E."/>
            <person name="Otillar R."/>
            <person name="Lindquist E.A."/>
            <person name="Sun H."/>
            <person name="LaButti K.M."/>
            <person name="Schmutz J."/>
            <person name="Jabbour D."/>
            <person name="Luo H."/>
            <person name="Baker S.E."/>
            <person name="Pisabarro A.G."/>
            <person name="Walton J.D."/>
            <person name="Blanchette R.A."/>
            <person name="Henrissat B."/>
            <person name="Martin F."/>
            <person name="Cullen D."/>
            <person name="Hibbett D.S."/>
            <person name="Grigoriev I.V."/>
        </authorList>
    </citation>
    <scope>NUCLEOTIDE SEQUENCE [LARGE SCALE GENOMIC DNA]</scope>
    <source>
        <strain evidence="3">CBS 339.88</strain>
    </source>
</reference>
<gene>
    <name evidence="2" type="ORF">GALMADRAFT_144075</name>
</gene>
<evidence type="ECO:0000313" key="3">
    <source>
        <dbReference type="Proteomes" id="UP000027222"/>
    </source>
</evidence>
<sequence>MKWETHKLRCARFGNNGITTSETPVLVSLGCHDTEEKQQRDYVLLLVLVVEPSASLRRRLCVEAIAVNSSAKRGLCCPCFGCAGGWASTAPSRARASARARTGDAPRRGGRFASSLPNLCAVSHDSSTQPFAAMAQWRATQRCCTWAFWRPTTTSPTFSFYQPTPPNNHPSPTSFSSLPRSTHG</sequence>